<proteinExistence type="predicted"/>
<reference evidence="4" key="1">
    <citation type="submission" date="2017-01" db="EMBL/GenBank/DDBJ databases">
        <authorList>
            <person name="Varghese N."/>
            <person name="Submissions S."/>
        </authorList>
    </citation>
    <scope>NUCLEOTIDE SEQUENCE [LARGE SCALE GENOMIC DNA]</scope>
    <source>
        <strain evidence="4">DSM 29430</strain>
    </source>
</reference>
<dbReference type="AlphaFoldDB" id="A0A1N7KW21"/>
<evidence type="ECO:0000256" key="1">
    <source>
        <dbReference type="SAM" id="MobiDB-lite"/>
    </source>
</evidence>
<evidence type="ECO:0000313" key="3">
    <source>
        <dbReference type="EMBL" id="SIS65610.1"/>
    </source>
</evidence>
<feature type="compositionally biased region" description="Pro residues" evidence="1">
    <location>
        <begin position="147"/>
        <end position="159"/>
    </location>
</feature>
<feature type="signal peptide" evidence="2">
    <location>
        <begin position="1"/>
        <end position="24"/>
    </location>
</feature>
<evidence type="ECO:0000256" key="2">
    <source>
        <dbReference type="SAM" id="SignalP"/>
    </source>
</evidence>
<dbReference type="STRING" id="633194.SAMN05421759_102109"/>
<feature type="region of interest" description="Disordered" evidence="1">
    <location>
        <begin position="106"/>
        <end position="184"/>
    </location>
</feature>
<feature type="compositionally biased region" description="Pro residues" evidence="1">
    <location>
        <begin position="112"/>
        <end position="121"/>
    </location>
</feature>
<name>A0A1N7KW21_9RHOB</name>
<feature type="compositionally biased region" description="Low complexity" evidence="1">
    <location>
        <begin position="160"/>
        <end position="179"/>
    </location>
</feature>
<dbReference type="EMBL" id="FTOQ01000002">
    <property type="protein sequence ID" value="SIS65610.1"/>
    <property type="molecule type" value="Genomic_DNA"/>
</dbReference>
<evidence type="ECO:0000313" key="4">
    <source>
        <dbReference type="Proteomes" id="UP000186684"/>
    </source>
</evidence>
<dbReference type="RefSeq" id="WP_143526073.1">
    <property type="nucleotide sequence ID" value="NZ_FTOQ01000002.1"/>
</dbReference>
<dbReference type="Proteomes" id="UP000186684">
    <property type="component" value="Unassembled WGS sequence"/>
</dbReference>
<keyword evidence="2" id="KW-0732">Signal</keyword>
<dbReference type="OrthoDB" id="7843142at2"/>
<feature type="compositionally biased region" description="Low complexity" evidence="1">
    <location>
        <begin position="122"/>
        <end position="146"/>
    </location>
</feature>
<sequence length="326" mass="35136">MKITRFVALLYLAGAFGFAGHVQAQQGATDVPQEFPPASYDGRQYVDSRGCVYIRAGIDGATSWIPRVNRARDHICGQTPTFGASNTRTAATIPDSAERITLEPAQAAPVRSAPPPQPAPAPQQAARTAPAPQPQVVKPAPRVVRTAPPPQPAPAPAPAPQRVVRQAAPAPAPAATAPQQGGCPGASAISRQYIGNNQGLTVRCGPQQSNHVTVIRRGEKPVEGKNVYIRRGYDDSNLRFAPERGEHYMVPDQVYATLSVEQETVVPRGYERAWSDDRLNPLRAFQTMSGFNATQDIWTNTVPRRLVANAKRHSIKPAIVVMKIAD</sequence>
<organism evidence="3 4">
    <name type="scientific">Roseivivax lentus</name>
    <dbReference type="NCBI Taxonomy" id="633194"/>
    <lineage>
        <taxon>Bacteria</taxon>
        <taxon>Pseudomonadati</taxon>
        <taxon>Pseudomonadota</taxon>
        <taxon>Alphaproteobacteria</taxon>
        <taxon>Rhodobacterales</taxon>
        <taxon>Roseobacteraceae</taxon>
        <taxon>Roseivivax</taxon>
    </lineage>
</organism>
<gene>
    <name evidence="3" type="ORF">SAMN05421759_102109</name>
</gene>
<protein>
    <submittedName>
        <fullName evidence="3">Uncharacterized protein</fullName>
    </submittedName>
</protein>
<accession>A0A1N7KW21</accession>
<feature type="chain" id="PRO_5012681499" evidence="2">
    <location>
        <begin position="25"/>
        <end position="326"/>
    </location>
</feature>
<keyword evidence="4" id="KW-1185">Reference proteome</keyword>